<comment type="caution">
    <text evidence="6">The sequence shown here is derived from an EMBL/GenBank/DDBJ whole genome shotgun (WGS) entry which is preliminary data.</text>
</comment>
<dbReference type="AlphaFoldDB" id="A0AAD6DIU7"/>
<evidence type="ECO:0000256" key="2">
    <source>
        <dbReference type="ARBA" id="ARBA00022692"/>
    </source>
</evidence>
<evidence type="ECO:0000256" key="5">
    <source>
        <dbReference type="SAM" id="Phobius"/>
    </source>
</evidence>
<dbReference type="Pfam" id="PF04479">
    <property type="entry name" value="RTA1"/>
    <property type="match status" value="1"/>
</dbReference>
<keyword evidence="2 5" id="KW-0812">Transmembrane</keyword>
<gene>
    <name evidence="6" type="ORF">N7450_005612</name>
</gene>
<evidence type="ECO:0000256" key="1">
    <source>
        <dbReference type="ARBA" id="ARBA00004141"/>
    </source>
</evidence>
<proteinExistence type="predicted"/>
<dbReference type="InterPro" id="IPR007568">
    <property type="entry name" value="RTA1"/>
</dbReference>
<sequence length="290" mass="32754">MTNNDSKNDNGIYEYKPSQIAAIVFAALFGISALYHLWVMIRKKTWFYISFNVGAFMMAVGYIARYISAKSPLELGPYIIQSLFIILPPSLYAATIYMIYGRIVIFVNSPDASMIRPNRVTKIFVCGDVVSFFMQAGGGGMMAQANMAKLGQKIMLLGLFAQLLMFSFFLTIALVFWKRMQSSAKLYTVPQHGKHTWKSMMKLLFSAATVIILRCIYRIIEFAQGNDGYLASHEIFMYILDAVPMLFVQIMFHFVHAGDVFPADFVTSKLQDNGSFVNLREGLRGSGDFR</sequence>
<feature type="transmembrane region" description="Helical" evidence="5">
    <location>
        <begin position="46"/>
        <end position="67"/>
    </location>
</feature>
<feature type="transmembrane region" description="Helical" evidence="5">
    <location>
        <begin position="235"/>
        <end position="255"/>
    </location>
</feature>
<reference evidence="6 7" key="1">
    <citation type="journal article" date="2023" name="IMA Fungus">
        <title>Comparative genomic study of the Penicillium genus elucidates a diverse pangenome and 15 lateral gene transfer events.</title>
        <authorList>
            <person name="Petersen C."/>
            <person name="Sorensen T."/>
            <person name="Nielsen M.R."/>
            <person name="Sondergaard T.E."/>
            <person name="Sorensen J.L."/>
            <person name="Fitzpatrick D.A."/>
            <person name="Frisvad J.C."/>
            <person name="Nielsen K.L."/>
        </authorList>
    </citation>
    <scope>NUCLEOTIDE SEQUENCE [LARGE SCALE GENOMIC DNA]</scope>
    <source>
        <strain evidence="6 7">IBT 29057</strain>
    </source>
</reference>
<keyword evidence="7" id="KW-1185">Reference proteome</keyword>
<feature type="transmembrane region" description="Helical" evidence="5">
    <location>
        <begin position="120"/>
        <end position="142"/>
    </location>
</feature>
<dbReference type="GO" id="GO:0016020">
    <property type="term" value="C:membrane"/>
    <property type="evidence" value="ECO:0007669"/>
    <property type="project" value="UniProtKB-SubCell"/>
</dbReference>
<organism evidence="6 7">
    <name type="scientific">Penicillium hetheringtonii</name>
    <dbReference type="NCBI Taxonomy" id="911720"/>
    <lineage>
        <taxon>Eukaryota</taxon>
        <taxon>Fungi</taxon>
        <taxon>Dikarya</taxon>
        <taxon>Ascomycota</taxon>
        <taxon>Pezizomycotina</taxon>
        <taxon>Eurotiomycetes</taxon>
        <taxon>Eurotiomycetidae</taxon>
        <taxon>Eurotiales</taxon>
        <taxon>Aspergillaceae</taxon>
        <taxon>Penicillium</taxon>
    </lineage>
</organism>
<evidence type="ECO:0000256" key="4">
    <source>
        <dbReference type="ARBA" id="ARBA00023136"/>
    </source>
</evidence>
<dbReference type="EMBL" id="JAQJAC010000004">
    <property type="protein sequence ID" value="KAJ5585825.1"/>
    <property type="molecule type" value="Genomic_DNA"/>
</dbReference>
<evidence type="ECO:0000256" key="3">
    <source>
        <dbReference type="ARBA" id="ARBA00022989"/>
    </source>
</evidence>
<comment type="subcellular location">
    <subcellularLocation>
        <location evidence="1">Membrane</location>
        <topology evidence="1">Multi-pass membrane protein</topology>
    </subcellularLocation>
</comment>
<name>A0AAD6DIU7_9EURO</name>
<keyword evidence="4 5" id="KW-0472">Membrane</keyword>
<feature type="transmembrane region" description="Helical" evidence="5">
    <location>
        <begin position="203"/>
        <end position="220"/>
    </location>
</feature>
<dbReference type="PANTHER" id="PTHR31465">
    <property type="entry name" value="PROTEIN RTA1-RELATED"/>
    <property type="match status" value="1"/>
</dbReference>
<dbReference type="Proteomes" id="UP001216150">
    <property type="component" value="Unassembled WGS sequence"/>
</dbReference>
<keyword evidence="3 5" id="KW-1133">Transmembrane helix</keyword>
<feature type="transmembrane region" description="Helical" evidence="5">
    <location>
        <begin position="154"/>
        <end position="177"/>
    </location>
</feature>
<feature type="transmembrane region" description="Helical" evidence="5">
    <location>
        <begin position="20"/>
        <end position="39"/>
    </location>
</feature>
<evidence type="ECO:0000313" key="6">
    <source>
        <dbReference type="EMBL" id="KAJ5585825.1"/>
    </source>
</evidence>
<dbReference type="PANTHER" id="PTHR31465:SF33">
    <property type="entry name" value="DOMAIN PROTEIN, PUTATIVE (AFU_ORTHOLOGUE AFUA_5G01310)-RELATED"/>
    <property type="match status" value="1"/>
</dbReference>
<accession>A0AAD6DIU7</accession>
<protein>
    <recommendedName>
        <fullName evidence="8">RTA1 like protein</fullName>
    </recommendedName>
</protein>
<evidence type="ECO:0008006" key="8">
    <source>
        <dbReference type="Google" id="ProtNLM"/>
    </source>
</evidence>
<evidence type="ECO:0000313" key="7">
    <source>
        <dbReference type="Proteomes" id="UP001216150"/>
    </source>
</evidence>
<feature type="transmembrane region" description="Helical" evidence="5">
    <location>
        <begin position="79"/>
        <end position="100"/>
    </location>
</feature>